<dbReference type="EMBL" id="LGIA01000060">
    <property type="protein sequence ID" value="KOH45935.1"/>
    <property type="molecule type" value="Genomic_DNA"/>
</dbReference>
<dbReference type="Proteomes" id="UP000036958">
    <property type="component" value="Unassembled WGS sequence"/>
</dbReference>
<dbReference type="STRING" id="1409788.NC99_12590"/>
<comment type="caution">
    <text evidence="1">The sequence shown here is derived from an EMBL/GenBank/DDBJ whole genome shotgun (WGS) entry which is preliminary data.</text>
</comment>
<dbReference type="AlphaFoldDB" id="A0A0L8VBS3"/>
<evidence type="ECO:0000313" key="1">
    <source>
        <dbReference type="EMBL" id="KOH45935.1"/>
    </source>
</evidence>
<evidence type="ECO:0000313" key="2">
    <source>
        <dbReference type="Proteomes" id="UP000036958"/>
    </source>
</evidence>
<accession>A0A0L8VBS3</accession>
<name>A0A0L8VBS3_9BACT</name>
<keyword evidence="2" id="KW-1185">Reference proteome</keyword>
<gene>
    <name evidence="1" type="ORF">NC99_12590</name>
</gene>
<organism evidence="1 2">
    <name type="scientific">Sunxiuqinia dokdonensis</name>
    <dbReference type="NCBI Taxonomy" id="1409788"/>
    <lineage>
        <taxon>Bacteria</taxon>
        <taxon>Pseudomonadati</taxon>
        <taxon>Bacteroidota</taxon>
        <taxon>Bacteroidia</taxon>
        <taxon>Marinilabiliales</taxon>
        <taxon>Prolixibacteraceae</taxon>
        <taxon>Sunxiuqinia</taxon>
    </lineage>
</organism>
<sequence>MFHVGFLKAARRPESHRIDRLNIVKTFGVHSKTSINSMSYYKCRTGRLSQGSSAYHFA</sequence>
<protein>
    <submittedName>
        <fullName evidence="1">Uncharacterized protein</fullName>
    </submittedName>
</protein>
<reference evidence="2" key="1">
    <citation type="submission" date="2015-07" db="EMBL/GenBank/DDBJ databases">
        <title>Genome sequencing of Sunxiuqinia dokdonensis strain SK.</title>
        <authorList>
            <person name="Ahn S."/>
            <person name="Kim B.-C."/>
        </authorList>
    </citation>
    <scope>NUCLEOTIDE SEQUENCE [LARGE SCALE GENOMIC DNA]</scope>
    <source>
        <strain evidence="2">SK</strain>
    </source>
</reference>
<proteinExistence type="predicted"/>